<protein>
    <submittedName>
        <fullName evidence="9">ABC transporter permease</fullName>
    </submittedName>
</protein>
<dbReference type="PANTHER" id="PTHR30572">
    <property type="entry name" value="MEMBRANE COMPONENT OF TRANSPORTER-RELATED"/>
    <property type="match status" value="1"/>
</dbReference>
<gene>
    <name evidence="9" type="ORF">GCM10011511_48170</name>
</gene>
<evidence type="ECO:0000256" key="5">
    <source>
        <dbReference type="ARBA" id="ARBA00023136"/>
    </source>
</evidence>
<evidence type="ECO:0000256" key="3">
    <source>
        <dbReference type="ARBA" id="ARBA00022692"/>
    </source>
</evidence>
<dbReference type="GO" id="GO:0022857">
    <property type="term" value="F:transmembrane transporter activity"/>
    <property type="evidence" value="ECO:0007669"/>
    <property type="project" value="TreeGrafter"/>
</dbReference>
<feature type="transmembrane region" description="Helical" evidence="6">
    <location>
        <begin position="21"/>
        <end position="42"/>
    </location>
</feature>
<dbReference type="Pfam" id="PF12704">
    <property type="entry name" value="MacB_PCD"/>
    <property type="match status" value="1"/>
</dbReference>
<keyword evidence="10" id="KW-1185">Reference proteome</keyword>
<feature type="transmembrane region" description="Helical" evidence="6">
    <location>
        <begin position="721"/>
        <end position="740"/>
    </location>
</feature>
<dbReference type="AlphaFoldDB" id="A0A8J2UHL0"/>
<keyword evidence="2" id="KW-1003">Cell membrane</keyword>
<comment type="subcellular location">
    <subcellularLocation>
        <location evidence="1">Cell membrane</location>
        <topology evidence="1">Multi-pass membrane protein</topology>
    </subcellularLocation>
</comment>
<evidence type="ECO:0000256" key="2">
    <source>
        <dbReference type="ARBA" id="ARBA00022475"/>
    </source>
</evidence>
<name>A0A8J2UHL0_9BACT</name>
<dbReference type="Pfam" id="PF02687">
    <property type="entry name" value="FtsX"/>
    <property type="match status" value="2"/>
</dbReference>
<evidence type="ECO:0000313" key="9">
    <source>
        <dbReference type="EMBL" id="GGB18725.1"/>
    </source>
</evidence>
<reference evidence="9" key="2">
    <citation type="submission" date="2020-09" db="EMBL/GenBank/DDBJ databases">
        <authorList>
            <person name="Sun Q."/>
            <person name="Zhou Y."/>
        </authorList>
    </citation>
    <scope>NUCLEOTIDE SEQUENCE</scope>
    <source>
        <strain evidence="9">CGMCC 1.15448</strain>
    </source>
</reference>
<feature type="transmembrane region" description="Helical" evidence="6">
    <location>
        <begin position="374"/>
        <end position="397"/>
    </location>
</feature>
<accession>A0A8J2UHL0</accession>
<proteinExistence type="predicted"/>
<dbReference type="PANTHER" id="PTHR30572:SF18">
    <property type="entry name" value="ABC-TYPE MACROLIDE FAMILY EXPORT SYSTEM PERMEASE COMPONENT 2"/>
    <property type="match status" value="1"/>
</dbReference>
<evidence type="ECO:0000256" key="6">
    <source>
        <dbReference type="SAM" id="Phobius"/>
    </source>
</evidence>
<dbReference type="Proteomes" id="UP000607559">
    <property type="component" value="Unassembled WGS sequence"/>
</dbReference>
<feature type="domain" description="ABC3 transporter permease C-terminal" evidence="7">
    <location>
        <begin position="672"/>
        <end position="781"/>
    </location>
</feature>
<sequence>MFRVNFRLSLRSLLKNKLYSFINISGLAVGLASAILICLWIQSEVSHDRFHPNIDRLYLLNNRDQNNGGVYVWNYTCVPLGPAIQKDYPEVERAVRVNNSGANFLISAGDKHFSIHGNFVDTGFFSLFNFPLLEGNPSTALNSVKNIVLTQQLARKLFGNEDPMGRTVRVDSVDYLTVTGVLKDLPANTSFQFDYLLPFSYFLKIFPNGNNNWGNSNLLTFVTLKPGVPLAEFDKKVANIIISHLKPGEATNKVFAQPYKDAWLYSKAENGQYVGGRIELVRMFILIAVFILVIACINFTNLSTARSEKRAREVGIRKVSGALRSSLIVQFIGESILLALIAGILSVGIVQLCLPGFNEVVGTRLSIDYGNPWYWMWTLLFVVLTGVLAGIYPAFYLSSFQPVKVLKGSFKPVKALLTPRKILVVLQFTFAIALIICTIIVEGQIRFAENRDAGYRRDNLAFLIMFGDARKNYELIKKGLLSSGAATAVAQTSAPMTESWGNSNGFIWKESNTADTKSNFNLFSADEDFSATMNLQVLQGRNIDYDRYKTDSTAVLLNETAVKMMRLKHPIGEIIRNMYGGPQLHVIGVIKDFILENPYEPVAPMIIAGPVMGYMVVNFRINEHPSYGENLAKAERVFTKYNPQYPFNVRFYDKEYELKFADELRVGTLVGLFASLTIFISCLGLFGLVAYMAESRIKEIGIRKVLGASVTNIAGLLSKEFLRLVCISFVIASPIAWLVMHKWLASYSYRIAIEWWVFVVTGFVSLVIALATVSFQAVRAALANPVRNLRTE</sequence>
<keyword evidence="3 6" id="KW-0812">Transmembrane</keyword>
<dbReference type="RefSeq" id="WP_188936605.1">
    <property type="nucleotide sequence ID" value="NZ_BMJC01000005.1"/>
</dbReference>
<feature type="domain" description="MacB-like periplasmic core" evidence="8">
    <location>
        <begin position="20"/>
        <end position="239"/>
    </location>
</feature>
<evidence type="ECO:0000259" key="7">
    <source>
        <dbReference type="Pfam" id="PF02687"/>
    </source>
</evidence>
<dbReference type="InterPro" id="IPR003838">
    <property type="entry name" value="ABC3_permease_C"/>
</dbReference>
<comment type="caution">
    <text evidence="9">The sequence shown here is derived from an EMBL/GenBank/DDBJ whole genome shotgun (WGS) entry which is preliminary data.</text>
</comment>
<feature type="transmembrane region" description="Helical" evidence="6">
    <location>
        <begin position="327"/>
        <end position="354"/>
    </location>
</feature>
<keyword evidence="5 6" id="KW-0472">Membrane</keyword>
<evidence type="ECO:0000313" key="10">
    <source>
        <dbReference type="Proteomes" id="UP000607559"/>
    </source>
</evidence>
<evidence type="ECO:0000256" key="4">
    <source>
        <dbReference type="ARBA" id="ARBA00022989"/>
    </source>
</evidence>
<feature type="transmembrane region" description="Helical" evidence="6">
    <location>
        <begin position="669"/>
        <end position="693"/>
    </location>
</feature>
<dbReference type="InterPro" id="IPR025857">
    <property type="entry name" value="MacB_PCD"/>
</dbReference>
<evidence type="ECO:0000256" key="1">
    <source>
        <dbReference type="ARBA" id="ARBA00004651"/>
    </source>
</evidence>
<organism evidence="9 10">
    <name type="scientific">Puia dinghuensis</name>
    <dbReference type="NCBI Taxonomy" id="1792502"/>
    <lineage>
        <taxon>Bacteria</taxon>
        <taxon>Pseudomonadati</taxon>
        <taxon>Bacteroidota</taxon>
        <taxon>Chitinophagia</taxon>
        <taxon>Chitinophagales</taxon>
        <taxon>Chitinophagaceae</taxon>
        <taxon>Puia</taxon>
    </lineage>
</organism>
<feature type="transmembrane region" description="Helical" evidence="6">
    <location>
        <begin position="280"/>
        <end position="302"/>
    </location>
</feature>
<keyword evidence="4 6" id="KW-1133">Transmembrane helix</keyword>
<reference evidence="9" key="1">
    <citation type="journal article" date="2014" name="Int. J. Syst. Evol. Microbiol.">
        <title>Complete genome sequence of Corynebacterium casei LMG S-19264T (=DSM 44701T), isolated from a smear-ripened cheese.</title>
        <authorList>
            <consortium name="US DOE Joint Genome Institute (JGI-PGF)"/>
            <person name="Walter F."/>
            <person name="Albersmeier A."/>
            <person name="Kalinowski J."/>
            <person name="Ruckert C."/>
        </authorList>
    </citation>
    <scope>NUCLEOTIDE SEQUENCE</scope>
    <source>
        <strain evidence="9">CGMCC 1.15448</strain>
    </source>
</reference>
<feature type="transmembrane region" description="Helical" evidence="6">
    <location>
        <begin position="755"/>
        <end position="778"/>
    </location>
</feature>
<dbReference type="EMBL" id="BMJC01000005">
    <property type="protein sequence ID" value="GGB18725.1"/>
    <property type="molecule type" value="Genomic_DNA"/>
</dbReference>
<dbReference type="GO" id="GO:0005886">
    <property type="term" value="C:plasma membrane"/>
    <property type="evidence" value="ECO:0007669"/>
    <property type="project" value="UniProtKB-SubCell"/>
</dbReference>
<evidence type="ECO:0000259" key="8">
    <source>
        <dbReference type="Pfam" id="PF12704"/>
    </source>
</evidence>
<dbReference type="InterPro" id="IPR050250">
    <property type="entry name" value="Macrolide_Exporter_MacB"/>
</dbReference>
<feature type="domain" description="ABC3 transporter permease C-terminal" evidence="7">
    <location>
        <begin position="285"/>
        <end position="402"/>
    </location>
</feature>
<feature type="transmembrane region" description="Helical" evidence="6">
    <location>
        <begin position="422"/>
        <end position="441"/>
    </location>
</feature>